<proteinExistence type="predicted"/>
<dbReference type="GO" id="GO:0006307">
    <property type="term" value="P:DNA alkylation repair"/>
    <property type="evidence" value="ECO:0007669"/>
    <property type="project" value="TreeGrafter"/>
</dbReference>
<dbReference type="Gene3D" id="2.60.120.590">
    <property type="entry name" value="Alpha-ketoglutarate-dependent dioxygenase AlkB-like"/>
    <property type="match status" value="1"/>
</dbReference>
<dbReference type="GO" id="GO:0035516">
    <property type="term" value="F:broad specificity oxidative DNA demethylase activity"/>
    <property type="evidence" value="ECO:0007669"/>
    <property type="project" value="TreeGrafter"/>
</dbReference>
<keyword evidence="7" id="KW-0408">Iron</keyword>
<evidence type="ECO:0000256" key="9">
    <source>
        <dbReference type="PIRSR" id="PIRSR632852-1"/>
    </source>
</evidence>
<keyword evidence="6" id="KW-0560">Oxidoreductase</keyword>
<dbReference type="Proteomes" id="UP000050378">
    <property type="component" value="Unassembled WGS sequence"/>
</dbReference>
<feature type="binding site" evidence="9">
    <location>
        <position position="107"/>
    </location>
    <ligand>
        <name>2-oxoglutarate</name>
        <dbReference type="ChEBI" id="CHEBI:16810"/>
    </ligand>
</feature>
<feature type="binding site" evidence="9">
    <location>
        <position position="105"/>
    </location>
    <ligand>
        <name>2-oxoglutarate</name>
        <dbReference type="ChEBI" id="CHEBI:16810"/>
    </ligand>
</feature>
<dbReference type="PROSITE" id="PS51471">
    <property type="entry name" value="FE2OG_OXY"/>
    <property type="match status" value="1"/>
</dbReference>
<evidence type="ECO:0000256" key="4">
    <source>
        <dbReference type="ARBA" id="ARBA00022842"/>
    </source>
</evidence>
<dbReference type="InterPro" id="IPR005123">
    <property type="entry name" value="Oxoglu/Fe-dep_dioxygenase_dom"/>
</dbReference>
<feature type="domain" description="Fe2OG dioxygenase" evidence="10">
    <location>
        <begin position="98"/>
        <end position="195"/>
    </location>
</feature>
<keyword evidence="2" id="KW-0479">Metal-binding</keyword>
<reference evidence="11 12" key="1">
    <citation type="submission" date="2015-09" db="EMBL/GenBank/DDBJ databases">
        <title>Draft Genome Sequence of Pseudoalteromonas lipolytica UCD-48B.</title>
        <authorList>
            <person name="Krusor M."/>
            <person name="Coil D.A."/>
            <person name="Lang J.M."/>
            <person name="Eisen J.A."/>
            <person name="Alexiev A."/>
        </authorList>
    </citation>
    <scope>NUCLEOTIDE SEQUENCE [LARGE SCALE GENOMIC DNA]</scope>
    <source>
        <strain evidence="11 12">UCD-48B</strain>
    </source>
</reference>
<evidence type="ECO:0000256" key="7">
    <source>
        <dbReference type="ARBA" id="ARBA00023004"/>
    </source>
</evidence>
<evidence type="ECO:0000256" key="5">
    <source>
        <dbReference type="ARBA" id="ARBA00022964"/>
    </source>
</evidence>
<comment type="caution">
    <text evidence="11">The sequence shown here is derived from an EMBL/GenBank/DDBJ whole genome shotgun (WGS) entry which is preliminary data.</text>
</comment>
<gene>
    <name evidence="11" type="ORF">AOG27_17430</name>
</gene>
<name>A0A0P7D0U2_9GAMM</name>
<evidence type="ECO:0000256" key="3">
    <source>
        <dbReference type="ARBA" id="ARBA00022763"/>
    </source>
</evidence>
<dbReference type="AlphaFoldDB" id="A0A0P7D0U2"/>
<keyword evidence="3" id="KW-0227">DNA damage</keyword>
<sequence>MQQPNANPNHLPDGFSYQANTLSAQKSLELFYFLQQQLNWQQPAIKVYGKSHVIPRLQCFIADQNVNYGYSGSKLIVEPWPEILDAMRVRLSRTLQIPFNALLVNLYRDGHDCMGWHSDDEKELGEQPTIASVSLGAERVFKIKHKYKNEQYSIVLQSGSCLIMNGFSQRDYQHSLPKQQRLKHPRINLTFRSII</sequence>
<comment type="cofactor">
    <cofactor evidence="1">
        <name>Fe(2+)</name>
        <dbReference type="ChEBI" id="CHEBI:29033"/>
    </cofactor>
</comment>
<dbReference type="STRING" id="570156.AOG27_17430"/>
<feature type="binding site" evidence="9">
    <location>
        <position position="186"/>
    </location>
    <ligand>
        <name>2-oxoglutarate</name>
        <dbReference type="ChEBI" id="CHEBI:16810"/>
    </ligand>
</feature>
<dbReference type="InterPro" id="IPR037151">
    <property type="entry name" value="AlkB-like_sf"/>
</dbReference>
<evidence type="ECO:0000256" key="2">
    <source>
        <dbReference type="ARBA" id="ARBA00022723"/>
    </source>
</evidence>
<dbReference type="OrthoDB" id="190276at2"/>
<dbReference type="EMBL" id="LJTC01000013">
    <property type="protein sequence ID" value="KPM81740.1"/>
    <property type="molecule type" value="Genomic_DNA"/>
</dbReference>
<keyword evidence="5" id="KW-0223">Dioxygenase</keyword>
<dbReference type="InterPro" id="IPR032852">
    <property type="entry name" value="ALKBH2"/>
</dbReference>
<accession>A0A0P7D0U2</accession>
<dbReference type="PATRIC" id="fig|570156.3.peg.1408"/>
<dbReference type="Pfam" id="PF13532">
    <property type="entry name" value="2OG-FeII_Oxy_2"/>
    <property type="match status" value="1"/>
</dbReference>
<evidence type="ECO:0000256" key="8">
    <source>
        <dbReference type="ARBA" id="ARBA00023204"/>
    </source>
</evidence>
<dbReference type="PANTHER" id="PTHR31573:SF1">
    <property type="entry name" value="DNA OXIDATIVE DEMETHYLASE ALKBH2"/>
    <property type="match status" value="1"/>
</dbReference>
<feature type="binding site" evidence="9">
    <location>
        <position position="120"/>
    </location>
    <ligand>
        <name>substrate</name>
    </ligand>
</feature>
<dbReference type="PANTHER" id="PTHR31573">
    <property type="entry name" value="ALPHA-KETOGLUTARATE-DEPENDENT DIOXYGENASE ALKB HOMOLOG 2"/>
    <property type="match status" value="1"/>
</dbReference>
<evidence type="ECO:0000256" key="1">
    <source>
        <dbReference type="ARBA" id="ARBA00001954"/>
    </source>
</evidence>
<evidence type="ECO:0000313" key="11">
    <source>
        <dbReference type="EMBL" id="KPM81740.1"/>
    </source>
</evidence>
<feature type="binding site" evidence="9">
    <location>
        <begin position="68"/>
        <end position="70"/>
    </location>
    <ligand>
        <name>substrate</name>
    </ligand>
</feature>
<keyword evidence="8" id="KW-0234">DNA repair</keyword>
<keyword evidence="4" id="KW-0460">Magnesium</keyword>
<dbReference type="SUPFAM" id="SSF51197">
    <property type="entry name" value="Clavaminate synthase-like"/>
    <property type="match status" value="1"/>
</dbReference>
<dbReference type="GO" id="GO:0008198">
    <property type="term" value="F:ferrous iron binding"/>
    <property type="evidence" value="ECO:0007669"/>
    <property type="project" value="TreeGrafter"/>
</dbReference>
<feature type="binding site" evidence="9">
    <location>
        <position position="192"/>
    </location>
    <ligand>
        <name>2-oxoglutarate</name>
        <dbReference type="ChEBI" id="CHEBI:16810"/>
    </ligand>
</feature>
<organism evidence="11 12">
    <name type="scientific">Pseudoalteromonas lipolytica</name>
    <dbReference type="NCBI Taxonomy" id="570156"/>
    <lineage>
        <taxon>Bacteria</taxon>
        <taxon>Pseudomonadati</taxon>
        <taxon>Pseudomonadota</taxon>
        <taxon>Gammaproteobacteria</taxon>
        <taxon>Alteromonadales</taxon>
        <taxon>Pseudoalteromonadaceae</taxon>
        <taxon>Pseudoalteromonas</taxon>
    </lineage>
</organism>
<feature type="binding site" evidence="9">
    <location>
        <position position="174"/>
    </location>
    <ligand>
        <name>substrate</name>
    </ligand>
</feature>
<feature type="binding site" evidence="9">
    <location>
        <position position="190"/>
    </location>
    <ligand>
        <name>2-oxoglutarate</name>
        <dbReference type="ChEBI" id="CHEBI:16810"/>
    </ligand>
</feature>
<protein>
    <submittedName>
        <fullName evidence="11">2OG-Fe(II) oxygenase</fullName>
    </submittedName>
</protein>
<dbReference type="RefSeq" id="WP_054554276.1">
    <property type="nucleotide sequence ID" value="NZ_LJTC01000013.1"/>
</dbReference>
<dbReference type="InterPro" id="IPR027450">
    <property type="entry name" value="AlkB-like"/>
</dbReference>
<evidence type="ECO:0000259" key="10">
    <source>
        <dbReference type="PROSITE" id="PS51471"/>
    </source>
</evidence>
<dbReference type="FunFam" id="2.60.120.590:FF:000004">
    <property type="entry name" value="DNA oxidative demethylase ALKBH2"/>
    <property type="match status" value="1"/>
</dbReference>
<evidence type="ECO:0000256" key="6">
    <source>
        <dbReference type="ARBA" id="ARBA00023002"/>
    </source>
</evidence>
<dbReference type="GO" id="GO:0051747">
    <property type="term" value="F:cytosine C-5 DNA demethylase activity"/>
    <property type="evidence" value="ECO:0007669"/>
    <property type="project" value="TreeGrafter"/>
</dbReference>
<evidence type="ECO:0000313" key="12">
    <source>
        <dbReference type="Proteomes" id="UP000050378"/>
    </source>
</evidence>
<feature type="binding site" evidence="9">
    <location>
        <position position="117"/>
    </location>
    <ligand>
        <name>2-oxoglutarate</name>
        <dbReference type="ChEBI" id="CHEBI:16810"/>
    </ligand>
</feature>